<reference evidence="6" key="1">
    <citation type="submission" date="2024-06" db="EMBL/GenBank/DDBJ databases">
        <title>Multi-omics analyses provide insights into the biosynthesis of the anticancer antibiotic pleurotin in Hohenbuehelia grisea.</title>
        <authorList>
            <person name="Weaver J.A."/>
            <person name="Alberti F."/>
        </authorList>
    </citation>
    <scope>NUCLEOTIDE SEQUENCE [LARGE SCALE GENOMIC DNA]</scope>
    <source>
        <strain evidence="6">T-177</strain>
    </source>
</reference>
<keyword evidence="3" id="KW-1133">Transmembrane helix</keyword>
<sequence>MIYDKTPHYAHHADLPYAKEPWKSLYVYQRLFTTLLLVPYWALYYLLTPRSWRPRPSWNLRQIIFVFFTRRIFKVTEVAGVTWGTRNPESEPKPGELKETRFEWVEPLADTLRCGIINDDRVPYAKVGVYIWPKEPPLPPTTSSASAPSSASSDQPVDGKPPSTTDTGSSDTVVDVESSAADVPIIGVFFHGGGYTHMSAHEKSRTSRIPRNLVKQKMMSEVYGAEYRLLQFAPFPAVVQDAAAVYAHVVKKHNREKGKCKIVLIGDSSGGNLALALARWIRDEARLPMPDGLLLLSPSCDTSHAIPQTHSSYVPRPNAETDYLVDTIEPRALLQTTFLGFKYYPPRHHIHLNPDERHHEEERKLMEVVHSEYVSVASPRVLHRWGHEIAQHDVDPTNPGEQDRGPEVDTASVRDRRRLDKKTKSIPMQFSCVAVPDPDADDLPVREANLDTPGVESPYRKTGRFPTLFSGFPRTRIVIGDAERLVREVSSLTKAMERDGVDVQTDWVPDAVHDLLIIAEGWWDEPARAKVWKGIDEWMKGF</sequence>
<proteinExistence type="predicted"/>
<keyword evidence="3" id="KW-0812">Transmembrane</keyword>
<keyword evidence="1" id="KW-0378">Hydrolase</keyword>
<feature type="compositionally biased region" description="Low complexity" evidence="2">
    <location>
        <begin position="141"/>
        <end position="153"/>
    </location>
</feature>
<dbReference type="InterPro" id="IPR029058">
    <property type="entry name" value="AB_hydrolase_fold"/>
</dbReference>
<dbReference type="EMBL" id="JASNQZ010000002">
    <property type="protein sequence ID" value="KAL0959752.1"/>
    <property type="molecule type" value="Genomic_DNA"/>
</dbReference>
<evidence type="ECO:0000313" key="5">
    <source>
        <dbReference type="EMBL" id="KAL0959752.1"/>
    </source>
</evidence>
<keyword evidence="3" id="KW-0472">Membrane</keyword>
<feature type="compositionally biased region" description="Basic and acidic residues" evidence="2">
    <location>
        <begin position="390"/>
        <end position="418"/>
    </location>
</feature>
<evidence type="ECO:0000256" key="3">
    <source>
        <dbReference type="SAM" id="Phobius"/>
    </source>
</evidence>
<dbReference type="InterPro" id="IPR013094">
    <property type="entry name" value="AB_hydrolase_3"/>
</dbReference>
<dbReference type="PANTHER" id="PTHR48081:SF8">
    <property type="entry name" value="ALPHA_BETA HYDROLASE FOLD-3 DOMAIN-CONTAINING PROTEIN-RELATED"/>
    <property type="match status" value="1"/>
</dbReference>
<accession>A0ABR3JW26</accession>
<organism evidence="5 6">
    <name type="scientific">Hohenbuehelia grisea</name>
    <dbReference type="NCBI Taxonomy" id="104357"/>
    <lineage>
        <taxon>Eukaryota</taxon>
        <taxon>Fungi</taxon>
        <taxon>Dikarya</taxon>
        <taxon>Basidiomycota</taxon>
        <taxon>Agaricomycotina</taxon>
        <taxon>Agaricomycetes</taxon>
        <taxon>Agaricomycetidae</taxon>
        <taxon>Agaricales</taxon>
        <taxon>Pleurotineae</taxon>
        <taxon>Pleurotaceae</taxon>
        <taxon>Hohenbuehelia</taxon>
    </lineage>
</organism>
<dbReference type="InterPro" id="IPR050300">
    <property type="entry name" value="GDXG_lipolytic_enzyme"/>
</dbReference>
<dbReference type="Gene3D" id="3.40.50.1820">
    <property type="entry name" value="alpha/beta hydrolase"/>
    <property type="match status" value="2"/>
</dbReference>
<evidence type="ECO:0000259" key="4">
    <source>
        <dbReference type="Pfam" id="PF07859"/>
    </source>
</evidence>
<dbReference type="Pfam" id="PF07859">
    <property type="entry name" value="Abhydrolase_3"/>
    <property type="match status" value="1"/>
</dbReference>
<feature type="region of interest" description="Disordered" evidence="2">
    <location>
        <begin position="140"/>
        <end position="172"/>
    </location>
</feature>
<protein>
    <recommendedName>
        <fullName evidence="4">Alpha/beta hydrolase fold-3 domain-containing protein</fullName>
    </recommendedName>
</protein>
<evidence type="ECO:0000256" key="1">
    <source>
        <dbReference type="ARBA" id="ARBA00022801"/>
    </source>
</evidence>
<dbReference type="SUPFAM" id="SSF53474">
    <property type="entry name" value="alpha/beta-Hydrolases"/>
    <property type="match status" value="1"/>
</dbReference>
<feature type="compositionally biased region" description="Low complexity" evidence="2">
    <location>
        <begin position="163"/>
        <end position="172"/>
    </location>
</feature>
<evidence type="ECO:0000256" key="2">
    <source>
        <dbReference type="SAM" id="MobiDB-lite"/>
    </source>
</evidence>
<dbReference type="PANTHER" id="PTHR48081">
    <property type="entry name" value="AB HYDROLASE SUPERFAMILY PROTEIN C4A8.06C"/>
    <property type="match status" value="1"/>
</dbReference>
<feature type="transmembrane region" description="Helical" evidence="3">
    <location>
        <begin position="27"/>
        <end position="47"/>
    </location>
</feature>
<evidence type="ECO:0000313" key="6">
    <source>
        <dbReference type="Proteomes" id="UP001556367"/>
    </source>
</evidence>
<comment type="caution">
    <text evidence="5">The sequence shown here is derived from an EMBL/GenBank/DDBJ whole genome shotgun (WGS) entry which is preliminary data.</text>
</comment>
<feature type="domain" description="Alpha/beta hydrolase fold-3" evidence="4">
    <location>
        <begin position="188"/>
        <end position="392"/>
    </location>
</feature>
<feature type="region of interest" description="Disordered" evidence="2">
    <location>
        <begin position="390"/>
        <end position="420"/>
    </location>
</feature>
<gene>
    <name evidence="5" type="ORF">HGRIS_011442</name>
</gene>
<keyword evidence="6" id="KW-1185">Reference proteome</keyword>
<name>A0ABR3JW26_9AGAR</name>
<dbReference type="Proteomes" id="UP001556367">
    <property type="component" value="Unassembled WGS sequence"/>
</dbReference>